<dbReference type="Gene3D" id="2.40.30.170">
    <property type="match status" value="1"/>
</dbReference>
<organism evidence="11 12">
    <name type="scientific">Duganella radicis</name>
    <dbReference type="NCBI Taxonomy" id="551988"/>
    <lineage>
        <taxon>Bacteria</taxon>
        <taxon>Pseudomonadati</taxon>
        <taxon>Pseudomonadota</taxon>
        <taxon>Betaproteobacteria</taxon>
        <taxon>Burkholderiales</taxon>
        <taxon>Oxalobacteraceae</taxon>
        <taxon>Telluria group</taxon>
        <taxon>Duganella</taxon>
    </lineage>
</organism>
<dbReference type="Pfam" id="PF25885">
    <property type="entry name" value="HH_EMRA"/>
    <property type="match status" value="1"/>
</dbReference>
<keyword evidence="12" id="KW-1185">Reference proteome</keyword>
<evidence type="ECO:0000256" key="1">
    <source>
        <dbReference type="ARBA" id="ARBA00004377"/>
    </source>
</evidence>
<protein>
    <submittedName>
        <fullName evidence="11">HlyD family efflux transporter periplasmic adaptor subunit</fullName>
    </submittedName>
</protein>
<comment type="caution">
    <text evidence="11">The sequence shown here is derived from an EMBL/GenBank/DDBJ whole genome shotgun (WGS) entry which is preliminary data.</text>
</comment>
<comment type="subcellular location">
    <subcellularLocation>
        <location evidence="1">Cell inner membrane</location>
        <topology evidence="1">Single-pass membrane protein</topology>
    </subcellularLocation>
</comment>
<evidence type="ECO:0000313" key="12">
    <source>
        <dbReference type="Proteomes" id="UP000475582"/>
    </source>
</evidence>
<sequence>MSTEITKPNEKKRKFMLAAITLAFIAAGAAYAVYYEVVLSKVQETDNAYVGGNLVNLSSQVTGNVTEIRADETQMVQAGAPLIQLDAADADIALAQADAKLGAAVRQQRQRYADVAQYDATVALRKLQLKNAEDDLARRKPLAEDHTISGEEVEHARQAVADARAAIAVALKQEEAAKAGVSGVSVAQHPAVQAAKADYVQAWLASRRNTILAPVSGYVAKRSVQIGARATPGTSLMAIVPLDQLWVDANFKESELKSIRVGQPAKVEADMYGSKVAFHGRVVGLSAGTGSAFSLLPAQNASGNWIKVVQRLPVRIALDPKELKEHPLRIGLSTTVSVDVSKTDGPVLGAAMPQTPVYTTQALTQPLQQAASAADAIIARNL</sequence>
<dbReference type="OrthoDB" id="9811754at2"/>
<evidence type="ECO:0000256" key="8">
    <source>
        <dbReference type="ARBA" id="ARBA00023136"/>
    </source>
</evidence>
<evidence type="ECO:0000256" key="3">
    <source>
        <dbReference type="ARBA" id="ARBA00022448"/>
    </source>
</evidence>
<dbReference type="PANTHER" id="PTHR30386">
    <property type="entry name" value="MEMBRANE FUSION SUBUNIT OF EMRAB-TOLC MULTIDRUG EFFLUX PUMP"/>
    <property type="match status" value="1"/>
</dbReference>
<keyword evidence="6" id="KW-0812">Transmembrane</keyword>
<dbReference type="InterPro" id="IPR058633">
    <property type="entry name" value="EmrA/FarA_HH"/>
</dbReference>
<dbReference type="Proteomes" id="UP000475582">
    <property type="component" value="Unassembled WGS sequence"/>
</dbReference>
<evidence type="ECO:0000256" key="6">
    <source>
        <dbReference type="ARBA" id="ARBA00022692"/>
    </source>
</evidence>
<dbReference type="GO" id="GO:0046677">
    <property type="term" value="P:response to antibiotic"/>
    <property type="evidence" value="ECO:0007669"/>
    <property type="project" value="UniProtKB-ARBA"/>
</dbReference>
<evidence type="ECO:0000256" key="7">
    <source>
        <dbReference type="ARBA" id="ARBA00022989"/>
    </source>
</evidence>
<keyword evidence="7" id="KW-1133">Transmembrane helix</keyword>
<dbReference type="GO" id="GO:1990961">
    <property type="term" value="P:xenobiotic detoxification by transmembrane export across the plasma membrane"/>
    <property type="evidence" value="ECO:0007669"/>
    <property type="project" value="UniProtKB-ARBA"/>
</dbReference>
<dbReference type="SUPFAM" id="SSF111369">
    <property type="entry name" value="HlyD-like secretion proteins"/>
    <property type="match status" value="2"/>
</dbReference>
<dbReference type="GO" id="GO:0005886">
    <property type="term" value="C:plasma membrane"/>
    <property type="evidence" value="ECO:0007669"/>
    <property type="project" value="UniProtKB-SubCell"/>
</dbReference>
<gene>
    <name evidence="11" type="ORF">GM676_05800</name>
</gene>
<dbReference type="Pfam" id="PF25963">
    <property type="entry name" value="Beta-barrel_AAEA"/>
    <property type="match status" value="1"/>
</dbReference>
<name>A0A6L6PFM5_9BURK</name>
<evidence type="ECO:0000256" key="5">
    <source>
        <dbReference type="ARBA" id="ARBA00022519"/>
    </source>
</evidence>
<evidence type="ECO:0000313" key="11">
    <source>
        <dbReference type="EMBL" id="MTV37095.1"/>
    </source>
</evidence>
<dbReference type="AlphaFoldDB" id="A0A6L6PFM5"/>
<evidence type="ECO:0000259" key="10">
    <source>
        <dbReference type="Pfam" id="PF25963"/>
    </source>
</evidence>
<keyword evidence="8" id="KW-0472">Membrane</keyword>
<dbReference type="EMBL" id="WNKY01000003">
    <property type="protein sequence ID" value="MTV37095.1"/>
    <property type="molecule type" value="Genomic_DNA"/>
</dbReference>
<dbReference type="RefSeq" id="WP_155462463.1">
    <property type="nucleotide sequence ID" value="NZ_WNKY01000003.1"/>
</dbReference>
<keyword evidence="5" id="KW-0997">Cell inner membrane</keyword>
<dbReference type="InterPro" id="IPR050739">
    <property type="entry name" value="MFP"/>
</dbReference>
<proteinExistence type="inferred from homology"/>
<accession>A0A6L6PFM5</accession>
<evidence type="ECO:0000256" key="2">
    <source>
        <dbReference type="ARBA" id="ARBA00009477"/>
    </source>
</evidence>
<dbReference type="Gene3D" id="2.40.50.100">
    <property type="match status" value="1"/>
</dbReference>
<keyword evidence="3" id="KW-0813">Transport</keyword>
<dbReference type="GO" id="GO:0015721">
    <property type="term" value="P:bile acid and bile salt transport"/>
    <property type="evidence" value="ECO:0007669"/>
    <property type="project" value="UniProtKB-ARBA"/>
</dbReference>
<evidence type="ECO:0000256" key="4">
    <source>
        <dbReference type="ARBA" id="ARBA00022475"/>
    </source>
</evidence>
<dbReference type="PANTHER" id="PTHR30386:SF19">
    <property type="entry name" value="MULTIDRUG EXPORT PROTEIN EMRA-RELATED"/>
    <property type="match status" value="1"/>
</dbReference>
<dbReference type="InterPro" id="IPR058634">
    <property type="entry name" value="AaeA-lik-b-barrel"/>
</dbReference>
<feature type="domain" description="p-hydroxybenzoic acid efflux pump subunit AaeA-like beta-barrel" evidence="10">
    <location>
        <begin position="246"/>
        <end position="338"/>
    </location>
</feature>
<comment type="similarity">
    <text evidence="2">Belongs to the membrane fusion protein (MFP) (TC 8.A.1) family.</text>
</comment>
<dbReference type="FunFam" id="2.40.30.170:FF:000003">
    <property type="entry name" value="Multidrug resistance protein A"/>
    <property type="match status" value="1"/>
</dbReference>
<feature type="domain" description="Multidrug export protein EmrA/FarA alpha-helical hairpin" evidence="9">
    <location>
        <begin position="89"/>
        <end position="208"/>
    </location>
</feature>
<evidence type="ECO:0000259" key="9">
    <source>
        <dbReference type="Pfam" id="PF25885"/>
    </source>
</evidence>
<reference evidence="11 12" key="1">
    <citation type="submission" date="2019-11" db="EMBL/GenBank/DDBJ databases">
        <title>Type strains purchased from KCTC, JCM and DSMZ.</title>
        <authorList>
            <person name="Lu H."/>
        </authorList>
    </citation>
    <scope>NUCLEOTIDE SEQUENCE [LARGE SCALE GENOMIC DNA]</scope>
    <source>
        <strain evidence="11 12">KCTC 22382</strain>
    </source>
</reference>
<keyword evidence="4" id="KW-1003">Cell membrane</keyword>